<feature type="domain" description="CobW/HypB/UreG nucleotide-binding" evidence="1">
    <location>
        <begin position="1"/>
        <end position="113"/>
    </location>
</feature>
<dbReference type="STRING" id="796620.VIBC2010_06045"/>
<dbReference type="Proteomes" id="UP000002943">
    <property type="component" value="Unassembled WGS sequence"/>
</dbReference>
<evidence type="ECO:0000259" key="1">
    <source>
        <dbReference type="Pfam" id="PF02492"/>
    </source>
</evidence>
<dbReference type="Gene3D" id="3.40.50.300">
    <property type="entry name" value="P-loop containing nucleotide triphosphate hydrolases"/>
    <property type="match status" value="1"/>
</dbReference>
<dbReference type="InterPro" id="IPR027417">
    <property type="entry name" value="P-loop_NTPase"/>
</dbReference>
<name>E3BLD2_9VIBR</name>
<dbReference type="InterPro" id="IPR003495">
    <property type="entry name" value="CobW/HypB/UreG_nucleotide-bd"/>
</dbReference>
<dbReference type="AlphaFoldDB" id="E3BLD2"/>
<dbReference type="Pfam" id="PF02492">
    <property type="entry name" value="cobW"/>
    <property type="match status" value="1"/>
</dbReference>
<dbReference type="PANTHER" id="PTHR13748:SF46">
    <property type="entry name" value="ZINC CHAPERONE YEIR"/>
    <property type="match status" value="1"/>
</dbReference>
<accession>E3BLD2</accession>
<dbReference type="eggNOG" id="COG0523">
    <property type="taxonomic scope" value="Bacteria"/>
</dbReference>
<gene>
    <name evidence="2" type="ORF">VIBC2010_06045</name>
</gene>
<dbReference type="InterPro" id="IPR051316">
    <property type="entry name" value="Zinc-reg_GTPase_activator"/>
</dbReference>
<dbReference type="PANTHER" id="PTHR13748">
    <property type="entry name" value="COBW-RELATED"/>
    <property type="match status" value="1"/>
</dbReference>
<keyword evidence="3" id="KW-1185">Reference proteome</keyword>
<evidence type="ECO:0000313" key="2">
    <source>
        <dbReference type="EMBL" id="EFP96144.1"/>
    </source>
</evidence>
<sequence length="261" mass="28897">MCCAAGVPTSVALVALLKTEPDRLIVEPTGLGHPKKIFSTLSSEQFNQHIELKATVGLVDPRNLSSVRHLSNSNFIDQLEMADIIIGNKAEGCSEEEINTFHAWIDEQSPRKAHFQLTNQGQFDIALLDVEAKYSCMGSHSHTHAGDTLTDDSSEFTLDEDTPHIRKLNKGQGFVSCGWVFRADIEFRFDRVFSLLTQISAERVKAVIKTNNGQYTFNICQGVASVNETLEPISESRVEIISETSLDWNDIEEALLGAMPS</sequence>
<dbReference type="GO" id="GO:0005737">
    <property type="term" value="C:cytoplasm"/>
    <property type="evidence" value="ECO:0007669"/>
    <property type="project" value="TreeGrafter"/>
</dbReference>
<reference evidence="2 3" key="1">
    <citation type="journal article" date="2012" name="Int. J. Syst. Evol. Microbiol.">
        <title>Vibrio caribbeanicus sp. nov., isolated from the marine sponge Scleritoderma cyanea.</title>
        <authorList>
            <person name="Hoffmann M."/>
            <person name="Monday S.R."/>
            <person name="Allard M.W."/>
            <person name="Strain E.A."/>
            <person name="Whittaker P."/>
            <person name="Naum M."/>
            <person name="McCarthy P.J."/>
            <person name="Lopez J.V."/>
            <person name="Fischer M."/>
            <person name="Brown E.W."/>
        </authorList>
    </citation>
    <scope>NUCLEOTIDE SEQUENCE [LARGE SCALE GENOMIC DNA]</scope>
    <source>
        <strain evidence="2 3">ATCC BAA-2122</strain>
    </source>
</reference>
<organism evidence="2 3">
    <name type="scientific">Vibrio caribbeanicus ATCC BAA-2122</name>
    <dbReference type="NCBI Taxonomy" id="796620"/>
    <lineage>
        <taxon>Bacteria</taxon>
        <taxon>Pseudomonadati</taxon>
        <taxon>Pseudomonadota</taxon>
        <taxon>Gammaproteobacteria</taxon>
        <taxon>Vibrionales</taxon>
        <taxon>Vibrionaceae</taxon>
        <taxon>Vibrio</taxon>
    </lineage>
</organism>
<dbReference type="EMBL" id="AEIU01000079">
    <property type="protein sequence ID" value="EFP96144.1"/>
    <property type="molecule type" value="Genomic_DNA"/>
</dbReference>
<protein>
    <submittedName>
        <fullName evidence="2">Putative GTPase</fullName>
    </submittedName>
</protein>
<comment type="caution">
    <text evidence="2">The sequence shown here is derived from an EMBL/GenBank/DDBJ whole genome shotgun (WGS) entry which is preliminary data.</text>
</comment>
<evidence type="ECO:0000313" key="3">
    <source>
        <dbReference type="Proteomes" id="UP000002943"/>
    </source>
</evidence>
<proteinExistence type="predicted"/>